<evidence type="ECO:0000259" key="2">
    <source>
        <dbReference type="PROSITE" id="PS50878"/>
    </source>
</evidence>
<feature type="region of interest" description="Disordered" evidence="1">
    <location>
        <begin position="362"/>
        <end position="423"/>
    </location>
</feature>
<name>A0ABD0U042_DENTH</name>
<organism evidence="3 4">
    <name type="scientific">Dendrobium thyrsiflorum</name>
    <name type="common">Pinecone-like raceme dendrobium</name>
    <name type="synonym">Orchid</name>
    <dbReference type="NCBI Taxonomy" id="117978"/>
    <lineage>
        <taxon>Eukaryota</taxon>
        <taxon>Viridiplantae</taxon>
        <taxon>Streptophyta</taxon>
        <taxon>Embryophyta</taxon>
        <taxon>Tracheophyta</taxon>
        <taxon>Spermatophyta</taxon>
        <taxon>Magnoliopsida</taxon>
        <taxon>Liliopsida</taxon>
        <taxon>Asparagales</taxon>
        <taxon>Orchidaceae</taxon>
        <taxon>Epidendroideae</taxon>
        <taxon>Malaxideae</taxon>
        <taxon>Dendrobiinae</taxon>
        <taxon>Dendrobium</taxon>
    </lineage>
</organism>
<keyword evidence="4" id="KW-1185">Reference proteome</keyword>
<dbReference type="InterPro" id="IPR043502">
    <property type="entry name" value="DNA/RNA_pol_sf"/>
</dbReference>
<sequence length="423" mass="47465">MKCGKAVGPDDIPIETKKMPDEWRRSVLIPIFKNKEKAYDKVPREVLWRVLHKKGVNNAIIQVIKDMYAGAVTCVQTQGGLTKYFPISVGLHQGSALSPYLFALVMDVLTRHLQEVVPWCMFFADDILLVDKTREGVEGKLELWRSTLESKGFRLSRSKTDYMICLYNNYLVVMYRITMSYAGDIRAWKVYQRRGRRSTATIESIQAIIQSLYQSTNLPMVKPMEPVEIKHQTHILATLLTIPLLLAIKHHGGSISTTETDAVASVITFELLNVRLASRDLATHPDVHHPRPGPLSPSEHLLLLISLQLLLIHLWASARNPPGQIILTHQPWISLPNAIRAPRRRRKNRRRIGMGFHVGQRRPQIRFPQSQTAEADRSSEISTASAGTEDATGDGRGNSILKAQTLGGEGGRKREEALVLSGG</sequence>
<evidence type="ECO:0000256" key="1">
    <source>
        <dbReference type="SAM" id="MobiDB-lite"/>
    </source>
</evidence>
<accession>A0ABD0U042</accession>
<dbReference type="InterPro" id="IPR043128">
    <property type="entry name" value="Rev_trsase/Diguanyl_cyclase"/>
</dbReference>
<dbReference type="AlphaFoldDB" id="A0ABD0U042"/>
<dbReference type="Pfam" id="PF00078">
    <property type="entry name" value="RVT_1"/>
    <property type="match status" value="1"/>
</dbReference>
<feature type="domain" description="Reverse transcriptase" evidence="2">
    <location>
        <begin position="1"/>
        <end position="186"/>
    </location>
</feature>
<protein>
    <recommendedName>
        <fullName evidence="2">Reverse transcriptase domain-containing protein</fullName>
    </recommendedName>
</protein>
<evidence type="ECO:0000313" key="3">
    <source>
        <dbReference type="EMBL" id="KAL0905238.1"/>
    </source>
</evidence>
<dbReference type="SUPFAM" id="SSF56672">
    <property type="entry name" value="DNA/RNA polymerases"/>
    <property type="match status" value="1"/>
</dbReference>
<dbReference type="InterPro" id="IPR000477">
    <property type="entry name" value="RT_dom"/>
</dbReference>
<reference evidence="3 4" key="1">
    <citation type="journal article" date="2024" name="Plant Biotechnol. J.">
        <title>Dendrobium thyrsiflorum genome and its molecular insights into genes involved in important horticultural traits.</title>
        <authorList>
            <person name="Chen B."/>
            <person name="Wang J.Y."/>
            <person name="Zheng P.J."/>
            <person name="Li K.L."/>
            <person name="Liang Y.M."/>
            <person name="Chen X.F."/>
            <person name="Zhang C."/>
            <person name="Zhao X."/>
            <person name="He X."/>
            <person name="Zhang G.Q."/>
            <person name="Liu Z.J."/>
            <person name="Xu Q."/>
        </authorList>
    </citation>
    <scope>NUCLEOTIDE SEQUENCE [LARGE SCALE GENOMIC DNA]</scope>
    <source>
        <strain evidence="3">GZMU011</strain>
    </source>
</reference>
<proteinExistence type="predicted"/>
<comment type="caution">
    <text evidence="3">The sequence shown here is derived from an EMBL/GenBank/DDBJ whole genome shotgun (WGS) entry which is preliminary data.</text>
</comment>
<dbReference type="Gene3D" id="3.30.70.270">
    <property type="match status" value="1"/>
</dbReference>
<evidence type="ECO:0000313" key="4">
    <source>
        <dbReference type="Proteomes" id="UP001552299"/>
    </source>
</evidence>
<dbReference type="EMBL" id="JANQDX010000019">
    <property type="protein sequence ID" value="KAL0905238.1"/>
    <property type="molecule type" value="Genomic_DNA"/>
</dbReference>
<gene>
    <name evidence="3" type="ORF">M5K25_027429</name>
</gene>
<dbReference type="Proteomes" id="UP001552299">
    <property type="component" value="Unassembled WGS sequence"/>
</dbReference>
<dbReference type="PROSITE" id="PS50878">
    <property type="entry name" value="RT_POL"/>
    <property type="match status" value="1"/>
</dbReference>
<dbReference type="PANTHER" id="PTHR19446">
    <property type="entry name" value="REVERSE TRANSCRIPTASES"/>
    <property type="match status" value="1"/>
</dbReference>